<proteinExistence type="predicted"/>
<dbReference type="AlphaFoldDB" id="A0A085ZIQ7"/>
<evidence type="ECO:0000313" key="3">
    <source>
        <dbReference type="Proteomes" id="UP000028715"/>
    </source>
</evidence>
<accession>A0A085ZIQ7</accession>
<keyword evidence="1" id="KW-0812">Transmembrane</keyword>
<dbReference type="GO" id="GO:0140359">
    <property type="term" value="F:ABC-type transporter activity"/>
    <property type="evidence" value="ECO:0007669"/>
    <property type="project" value="InterPro"/>
</dbReference>
<feature type="transmembrane region" description="Helical" evidence="1">
    <location>
        <begin position="249"/>
        <end position="276"/>
    </location>
</feature>
<dbReference type="PANTHER" id="PTHR43471">
    <property type="entry name" value="ABC TRANSPORTER PERMEASE"/>
    <property type="match status" value="1"/>
</dbReference>
<evidence type="ECO:0000256" key="1">
    <source>
        <dbReference type="SAM" id="Phobius"/>
    </source>
</evidence>
<name>A0A085ZIQ7_9FLAO</name>
<dbReference type="RefSeq" id="WP_051892423.1">
    <property type="nucleotide sequence ID" value="NZ_JPRL01000001.1"/>
</dbReference>
<feature type="transmembrane region" description="Helical" evidence="1">
    <location>
        <begin position="21"/>
        <end position="40"/>
    </location>
</feature>
<dbReference type="OrthoDB" id="184009at2"/>
<dbReference type="eggNOG" id="COG1277">
    <property type="taxonomic scope" value="Bacteria"/>
</dbReference>
<dbReference type="Pfam" id="PF12040">
    <property type="entry name" value="DUF3526"/>
    <property type="match status" value="1"/>
</dbReference>
<dbReference type="Pfam" id="PF12730">
    <property type="entry name" value="ABC2_membrane_4"/>
    <property type="match status" value="1"/>
</dbReference>
<keyword evidence="3" id="KW-1185">Reference proteome</keyword>
<reference evidence="2 3" key="1">
    <citation type="submission" date="2014-07" db="EMBL/GenBank/DDBJ databases">
        <title>Genome of Flavobacterium reichenbachii LMG 25512.</title>
        <authorList>
            <person name="Stropko S.J."/>
            <person name="Pipes S.E."/>
            <person name="Newman J.D."/>
        </authorList>
    </citation>
    <scope>NUCLEOTIDE SEQUENCE [LARGE SCALE GENOMIC DNA]</scope>
    <source>
        <strain evidence="2 3">LMG 25512</strain>
    </source>
</reference>
<feature type="transmembrane region" description="Helical" evidence="1">
    <location>
        <begin position="176"/>
        <end position="204"/>
    </location>
</feature>
<feature type="transmembrane region" description="Helical" evidence="1">
    <location>
        <begin position="456"/>
        <end position="473"/>
    </location>
</feature>
<gene>
    <name evidence="2" type="ORF">IW19_01715</name>
</gene>
<evidence type="ECO:0000313" key="2">
    <source>
        <dbReference type="EMBL" id="KFF04321.1"/>
    </source>
</evidence>
<sequence length="483" mass="55457">MKLLHAEILIARHFRNSVFKNSAIFIITLFIGILLLYAAFSGWENYSNQNETSEKYQHQSREDWLKNPDKNPHRMAHYGNFAFRKSTSLSVFEFGMEPFFGNAIFLEAHKQNTANFSEAGFSNSMLRFGEISIAMVLQVLLPLLIFFLGFNSIAYERENGTLKILLTQGINWKQLLTGKILGVASVIMLLFLPTILILVLIWLVLQNFTITTDETIKLLLFIGFHFVYLIFFCIIAVLVSAVSTTSKKALISLIGIWLVFTIILPRTTQAVGAYIFEAPSKIKFSSDIEKDILKQGDSHNPNDPHYKAIKDSLLRVYKVDSVQKLPFNYSGFIMTEGEKISSRIYNEHLEQLLQIYEQQNSFSKTVSFLNPYIAMKNLSMGLSNTDYDSYIDFQKQAEAYRYTMAQKMNALQIKYISNKKPVAKDKPLTINKDHWADVEEFHYEPKGIWEVLKSEIISIISIILWITLLLILIRTASKKLKAI</sequence>
<feature type="transmembrane region" description="Helical" evidence="1">
    <location>
        <begin position="216"/>
        <end position="242"/>
    </location>
</feature>
<dbReference type="Proteomes" id="UP000028715">
    <property type="component" value="Unassembled WGS sequence"/>
</dbReference>
<protein>
    <submittedName>
        <fullName evidence="2">ABC transporter permease</fullName>
    </submittedName>
</protein>
<dbReference type="STRING" id="362418.IW19_01715"/>
<organism evidence="2 3">
    <name type="scientific">Flavobacterium reichenbachii</name>
    <dbReference type="NCBI Taxonomy" id="362418"/>
    <lineage>
        <taxon>Bacteria</taxon>
        <taxon>Pseudomonadati</taxon>
        <taxon>Bacteroidota</taxon>
        <taxon>Flavobacteriia</taxon>
        <taxon>Flavobacteriales</taxon>
        <taxon>Flavobacteriaceae</taxon>
        <taxon>Flavobacterium</taxon>
    </lineage>
</organism>
<comment type="caution">
    <text evidence="2">The sequence shown here is derived from an EMBL/GenBank/DDBJ whole genome shotgun (WGS) entry which is preliminary data.</text>
</comment>
<dbReference type="InterPro" id="IPR021913">
    <property type="entry name" value="DUF3526"/>
</dbReference>
<dbReference type="GO" id="GO:0016020">
    <property type="term" value="C:membrane"/>
    <property type="evidence" value="ECO:0007669"/>
    <property type="project" value="UniProtKB-SubCell"/>
</dbReference>
<feature type="transmembrane region" description="Helical" evidence="1">
    <location>
        <begin position="131"/>
        <end position="155"/>
    </location>
</feature>
<keyword evidence="1" id="KW-1133">Transmembrane helix</keyword>
<keyword evidence="1" id="KW-0472">Membrane</keyword>
<dbReference type="PANTHER" id="PTHR43471:SF1">
    <property type="entry name" value="ABC TRANSPORTER PERMEASE PROTEIN NOSY-RELATED"/>
    <property type="match status" value="1"/>
</dbReference>
<dbReference type="EMBL" id="JPRL01000001">
    <property type="protein sequence ID" value="KFF04321.1"/>
    <property type="molecule type" value="Genomic_DNA"/>
</dbReference>